<dbReference type="NCBIfam" id="TIGR01256">
    <property type="entry name" value="modA"/>
    <property type="match status" value="1"/>
</dbReference>
<proteinExistence type="inferred from homology"/>
<dbReference type="PANTHER" id="PTHR30632">
    <property type="entry name" value="MOLYBDATE-BINDING PERIPLASMIC PROTEIN"/>
    <property type="match status" value="1"/>
</dbReference>
<dbReference type="InterPro" id="IPR005950">
    <property type="entry name" value="ModA"/>
</dbReference>
<dbReference type="PIRSF" id="PIRSF004846">
    <property type="entry name" value="ModA"/>
    <property type="match status" value="1"/>
</dbReference>
<feature type="binding site" evidence="5">
    <location>
        <position position="152"/>
    </location>
    <ligand>
        <name>molybdate</name>
        <dbReference type="ChEBI" id="CHEBI:36264"/>
    </ligand>
</feature>
<keyword evidence="3 5" id="KW-0479">Metal-binding</keyword>
<organism evidence="7 8">
    <name type="scientific">Veillonella denticariosi JCM 15641</name>
    <dbReference type="NCBI Taxonomy" id="1298594"/>
    <lineage>
        <taxon>Bacteria</taxon>
        <taxon>Bacillati</taxon>
        <taxon>Bacillota</taxon>
        <taxon>Negativicutes</taxon>
        <taxon>Veillonellales</taxon>
        <taxon>Veillonellaceae</taxon>
        <taxon>Veillonella</taxon>
    </lineage>
</organism>
<dbReference type="GO" id="GO:0030973">
    <property type="term" value="F:molybdate ion binding"/>
    <property type="evidence" value="ECO:0007669"/>
    <property type="project" value="TreeGrafter"/>
</dbReference>
<comment type="caution">
    <text evidence="7">The sequence shown here is derived from an EMBL/GenBank/DDBJ whole genome shotgun (WGS) entry which is preliminary data.</text>
</comment>
<evidence type="ECO:0000256" key="5">
    <source>
        <dbReference type="PIRSR" id="PIRSR004846-1"/>
    </source>
</evidence>
<comment type="similarity">
    <text evidence="1">Belongs to the bacterial solute-binding protein ModA family.</text>
</comment>
<dbReference type="GO" id="GO:1901359">
    <property type="term" value="F:tungstate binding"/>
    <property type="evidence" value="ECO:0007669"/>
    <property type="project" value="UniProtKB-ARBA"/>
</dbReference>
<dbReference type="FunFam" id="3.40.190.10:FF:000035">
    <property type="entry name" value="Molybdate ABC transporter substrate-binding protein"/>
    <property type="match status" value="1"/>
</dbReference>
<dbReference type="AlphaFoldDB" id="A0A2S7ZCZ0"/>
<dbReference type="OrthoDB" id="9785015at2"/>
<name>A0A2S7ZCZ0_9FIRM</name>
<feature type="binding site" evidence="5">
    <location>
        <position position="179"/>
    </location>
    <ligand>
        <name>molybdate</name>
        <dbReference type="ChEBI" id="CHEBI:36264"/>
    </ligand>
</feature>
<sequence length="262" mass="28173">MKKILVLLMSICMIVFLAGCGNDSSKTADSAKPSTSEKITVQAAASLKGALTELADTYKKDHHLADDQIAINFAGSGTLRQQIEQGAPASLFISADEKNMKMLQEKDLVTDVKPFVTNELVLVVPKGQPQISLDQITTVKRIVLGNPETVPAGNYGKQVLTKMGIWDQVEPNVVYAKDVKAVTASISQGAGDAGFIYKTDAIAAGDAVQIAAVTPADSHDPVIYPIGIIKKYDNALAKDFYQYVMSDEGKKVLEKYGFSTEK</sequence>
<feature type="binding site" evidence="5">
    <location>
        <position position="46"/>
    </location>
    <ligand>
        <name>molybdate</name>
        <dbReference type="ChEBI" id="CHEBI:36264"/>
    </ligand>
</feature>
<keyword evidence="4 6" id="KW-0732">Signal</keyword>
<dbReference type="STRING" id="1298594.GCA_001312465_01145"/>
<dbReference type="Pfam" id="PF13531">
    <property type="entry name" value="SBP_bac_11"/>
    <property type="match status" value="1"/>
</dbReference>
<evidence type="ECO:0000313" key="8">
    <source>
        <dbReference type="Proteomes" id="UP000237916"/>
    </source>
</evidence>
<evidence type="ECO:0000313" key="7">
    <source>
        <dbReference type="EMBL" id="PQL21112.1"/>
    </source>
</evidence>
<dbReference type="RefSeq" id="WP_105090523.1">
    <property type="nucleotide sequence ID" value="NZ_PPDB01000001.1"/>
</dbReference>
<feature type="chain" id="PRO_5039369608" evidence="6">
    <location>
        <begin position="19"/>
        <end position="262"/>
    </location>
</feature>
<evidence type="ECO:0000256" key="4">
    <source>
        <dbReference type="ARBA" id="ARBA00022729"/>
    </source>
</evidence>
<evidence type="ECO:0000256" key="6">
    <source>
        <dbReference type="SAM" id="SignalP"/>
    </source>
</evidence>
<keyword evidence="2 5" id="KW-0500">Molybdenum</keyword>
<dbReference type="InterPro" id="IPR050682">
    <property type="entry name" value="ModA/WtpA"/>
</dbReference>
<feature type="signal peptide" evidence="6">
    <location>
        <begin position="1"/>
        <end position="18"/>
    </location>
</feature>
<dbReference type="PANTHER" id="PTHR30632:SF0">
    <property type="entry name" value="SULFATE-BINDING PROTEIN"/>
    <property type="match status" value="1"/>
</dbReference>
<evidence type="ECO:0000256" key="2">
    <source>
        <dbReference type="ARBA" id="ARBA00022505"/>
    </source>
</evidence>
<feature type="binding site" evidence="5">
    <location>
        <position position="197"/>
    </location>
    <ligand>
        <name>molybdate</name>
        <dbReference type="ChEBI" id="CHEBI:36264"/>
    </ligand>
</feature>
<dbReference type="Proteomes" id="UP000237916">
    <property type="component" value="Unassembled WGS sequence"/>
</dbReference>
<keyword evidence="8" id="KW-1185">Reference proteome</keyword>
<dbReference type="EMBL" id="PPDB01000001">
    <property type="protein sequence ID" value="PQL21112.1"/>
    <property type="molecule type" value="Genomic_DNA"/>
</dbReference>
<dbReference type="Gene3D" id="3.40.190.10">
    <property type="entry name" value="Periplasmic binding protein-like II"/>
    <property type="match status" value="2"/>
</dbReference>
<dbReference type="SUPFAM" id="SSF53850">
    <property type="entry name" value="Periplasmic binding protein-like II"/>
    <property type="match status" value="1"/>
</dbReference>
<gene>
    <name evidence="7" type="primary">modA</name>
    <name evidence="7" type="ORF">VEHSUH05_01435</name>
</gene>
<feature type="binding site" evidence="5">
    <location>
        <position position="76"/>
    </location>
    <ligand>
        <name>molybdate</name>
        <dbReference type="ChEBI" id="CHEBI:36264"/>
    </ligand>
</feature>
<dbReference type="PROSITE" id="PS51257">
    <property type="entry name" value="PROKAR_LIPOPROTEIN"/>
    <property type="match status" value="1"/>
</dbReference>
<protein>
    <submittedName>
        <fullName evidence="7">Molybdate ABC transporter substrate-binding protein</fullName>
    </submittedName>
</protein>
<dbReference type="GO" id="GO:0046872">
    <property type="term" value="F:metal ion binding"/>
    <property type="evidence" value="ECO:0007669"/>
    <property type="project" value="UniProtKB-KW"/>
</dbReference>
<dbReference type="GO" id="GO:0015689">
    <property type="term" value="P:molybdate ion transport"/>
    <property type="evidence" value="ECO:0007669"/>
    <property type="project" value="InterPro"/>
</dbReference>
<accession>A0A2S7ZCZ0</accession>
<evidence type="ECO:0000256" key="1">
    <source>
        <dbReference type="ARBA" id="ARBA00009175"/>
    </source>
</evidence>
<reference evidence="7 8" key="1">
    <citation type="submission" date="2018-01" db="EMBL/GenBank/DDBJ databases">
        <title>Draft genome sequences of clinical isolates and type strains of oral Veillonella including Veillonella infantum sp., nov.</title>
        <authorList>
            <person name="Mashima I."/>
            <person name="Liao Y.-C."/>
            <person name="Sabharwal A."/>
            <person name="Haase E.M."/>
            <person name="Nakazawa F."/>
            <person name="Scannapieco F.A."/>
        </authorList>
    </citation>
    <scope>NUCLEOTIDE SEQUENCE [LARGE SCALE GENOMIC DNA]</scope>
    <source>
        <strain evidence="7 8">JCM 15641</strain>
    </source>
</reference>
<evidence type="ECO:0000256" key="3">
    <source>
        <dbReference type="ARBA" id="ARBA00022723"/>
    </source>
</evidence>